<evidence type="ECO:0000313" key="2">
    <source>
        <dbReference type="Proteomes" id="UP001163603"/>
    </source>
</evidence>
<sequence length="162" mass="18966">MADDHSSHPDRTEIEMADEYGEESEAARTIDYQVSSSIDTKLADLKSTSSSRRISKVPEHLRKDNQSAYEPYMLAIGPYHRDKPQVKEMEERKKEYLKELLKPREKEALNSYVTAMRKLERQARSCYDGCSDIGKKEFVEMMVLDGCFIIELLRRFMNDRME</sequence>
<accession>A0ACC0Y194</accession>
<name>A0ACC0Y194_9ROSI</name>
<dbReference type="Proteomes" id="UP001163603">
    <property type="component" value="Chromosome 9"/>
</dbReference>
<evidence type="ECO:0000313" key="1">
    <source>
        <dbReference type="EMBL" id="KAJ0027288.1"/>
    </source>
</evidence>
<keyword evidence="2" id="KW-1185">Reference proteome</keyword>
<protein>
    <submittedName>
        <fullName evidence="1">Uncharacterized protein</fullName>
    </submittedName>
</protein>
<comment type="caution">
    <text evidence="1">The sequence shown here is derived from an EMBL/GenBank/DDBJ whole genome shotgun (WGS) entry which is preliminary data.</text>
</comment>
<gene>
    <name evidence="1" type="ORF">Pint_36238</name>
</gene>
<organism evidence="1 2">
    <name type="scientific">Pistacia integerrima</name>
    <dbReference type="NCBI Taxonomy" id="434235"/>
    <lineage>
        <taxon>Eukaryota</taxon>
        <taxon>Viridiplantae</taxon>
        <taxon>Streptophyta</taxon>
        <taxon>Embryophyta</taxon>
        <taxon>Tracheophyta</taxon>
        <taxon>Spermatophyta</taxon>
        <taxon>Magnoliopsida</taxon>
        <taxon>eudicotyledons</taxon>
        <taxon>Gunneridae</taxon>
        <taxon>Pentapetalae</taxon>
        <taxon>rosids</taxon>
        <taxon>malvids</taxon>
        <taxon>Sapindales</taxon>
        <taxon>Anacardiaceae</taxon>
        <taxon>Pistacia</taxon>
    </lineage>
</organism>
<reference evidence="2" key="1">
    <citation type="journal article" date="2023" name="G3 (Bethesda)">
        <title>Genome assembly and association tests identify interacting loci associated with vigor, precocity, and sex in interspecific pistachio rootstocks.</title>
        <authorList>
            <person name="Palmer W."/>
            <person name="Jacygrad E."/>
            <person name="Sagayaradj S."/>
            <person name="Cavanaugh K."/>
            <person name="Han R."/>
            <person name="Bertier L."/>
            <person name="Beede B."/>
            <person name="Kafkas S."/>
            <person name="Golino D."/>
            <person name="Preece J."/>
            <person name="Michelmore R."/>
        </authorList>
    </citation>
    <scope>NUCLEOTIDE SEQUENCE [LARGE SCALE GENOMIC DNA]</scope>
</reference>
<proteinExistence type="predicted"/>
<dbReference type="EMBL" id="CM047744">
    <property type="protein sequence ID" value="KAJ0027288.1"/>
    <property type="molecule type" value="Genomic_DNA"/>
</dbReference>